<dbReference type="AlphaFoldDB" id="A0A2W4QFT6"/>
<organism evidence="1 2">
    <name type="scientific">Candidatus Methylumidiphilus alinenensis</name>
    <dbReference type="NCBI Taxonomy" id="2202197"/>
    <lineage>
        <taxon>Bacteria</taxon>
        <taxon>Pseudomonadati</taxon>
        <taxon>Pseudomonadota</taxon>
        <taxon>Gammaproteobacteria</taxon>
        <taxon>Methylococcales</taxon>
        <taxon>Candidatus Methylumidiphilus</taxon>
    </lineage>
</organism>
<accession>A0A2W4QFT6</accession>
<dbReference type="Proteomes" id="UP000249396">
    <property type="component" value="Unassembled WGS sequence"/>
</dbReference>
<protein>
    <recommendedName>
        <fullName evidence="3">Translational machinery protein</fullName>
    </recommendedName>
</protein>
<dbReference type="EMBL" id="QJPH01000533">
    <property type="protein sequence ID" value="PZN71135.1"/>
    <property type="molecule type" value="Genomic_DNA"/>
</dbReference>
<name>A0A2W4QFT6_9GAMM</name>
<evidence type="ECO:0000313" key="2">
    <source>
        <dbReference type="Proteomes" id="UP000249396"/>
    </source>
</evidence>
<sequence>MNKQVGIWIDHRAAFIVLIGEGGESTELIESGVEKHVRFSGHARSEEGTADDQVDRQFTAHLDGYYDEVISRVRDAKSLLIFGPGEAKGEFEKRLIHQGLGGHIVGIETTDKMTNPQIVAKVRQFYQ</sequence>
<comment type="caution">
    <text evidence="1">The sequence shown here is derived from an EMBL/GenBank/DDBJ whole genome shotgun (WGS) entry which is preliminary data.</text>
</comment>
<proteinExistence type="predicted"/>
<gene>
    <name evidence="1" type="ORF">DM484_26970</name>
</gene>
<dbReference type="SUPFAM" id="SSF53137">
    <property type="entry name" value="Translational machinery components"/>
    <property type="match status" value="1"/>
</dbReference>
<evidence type="ECO:0000313" key="1">
    <source>
        <dbReference type="EMBL" id="PZN71135.1"/>
    </source>
</evidence>
<reference evidence="1 2" key="1">
    <citation type="journal article" date="2018" name="Aquat. Microb. Ecol.">
        <title>Gammaproteobacterial methanotrophs dominate.</title>
        <authorList>
            <person name="Rissanen A.J."/>
            <person name="Saarenheimo J."/>
            <person name="Tiirola M."/>
            <person name="Peura S."/>
            <person name="Aalto S.L."/>
            <person name="Karvinen A."/>
            <person name="Nykanen H."/>
        </authorList>
    </citation>
    <scope>NUCLEOTIDE SEQUENCE [LARGE SCALE GENOMIC DNA]</scope>
    <source>
        <strain evidence="1">AMbin10</strain>
    </source>
</reference>
<evidence type="ECO:0008006" key="3">
    <source>
        <dbReference type="Google" id="ProtNLM"/>
    </source>
</evidence>